<protein>
    <submittedName>
        <fullName evidence="1">Uncharacterized protein</fullName>
    </submittedName>
</protein>
<sequence length="120" mass="13493">MALKNTSGKITFLRVHEVQSKFGPPSDSLDAEVIFKLDTDKDLAFGFQLRNDNNSSVREGMLDLLRDAFNFGWIVNTDFEIENRKKNGRATRIWLTKPKTVPPGTVRGGTIRADAGRIIQ</sequence>
<dbReference type="AlphaFoldDB" id="A0A3B0Y8B8"/>
<evidence type="ECO:0000313" key="1">
    <source>
        <dbReference type="EMBL" id="VAW70409.1"/>
    </source>
</evidence>
<name>A0A3B0Y8B8_9ZZZZ</name>
<proteinExistence type="predicted"/>
<dbReference type="EMBL" id="UOFJ01000519">
    <property type="protein sequence ID" value="VAW70409.1"/>
    <property type="molecule type" value="Genomic_DNA"/>
</dbReference>
<gene>
    <name evidence="1" type="ORF">MNBD_GAMMA10-2203</name>
</gene>
<reference evidence="1" key="1">
    <citation type="submission" date="2018-06" db="EMBL/GenBank/DDBJ databases">
        <authorList>
            <person name="Zhirakovskaya E."/>
        </authorList>
    </citation>
    <scope>NUCLEOTIDE SEQUENCE</scope>
</reference>
<accession>A0A3B0Y8B8</accession>
<organism evidence="1">
    <name type="scientific">hydrothermal vent metagenome</name>
    <dbReference type="NCBI Taxonomy" id="652676"/>
    <lineage>
        <taxon>unclassified sequences</taxon>
        <taxon>metagenomes</taxon>
        <taxon>ecological metagenomes</taxon>
    </lineage>
</organism>